<protein>
    <submittedName>
        <fullName evidence="2">Uncharacterized protein</fullName>
    </submittedName>
</protein>
<keyword evidence="3" id="KW-1185">Reference proteome</keyword>
<proteinExistence type="predicted"/>
<name>A0AAE9ZD36_9PROT</name>
<dbReference type="Proteomes" id="UP001214043">
    <property type="component" value="Chromosome"/>
</dbReference>
<evidence type="ECO:0000313" key="2">
    <source>
        <dbReference type="EMBL" id="WDI32694.1"/>
    </source>
</evidence>
<sequence length="151" mass="16228">MKKPTAFFLAMAVSALGVSAAQTDPGSCSAPLVAISSEGDVLSGEKAALIDAVNAGRTIRVGFGLGQGDTDGYFLTHWFEARFITVLGDDVFTQTPFIHRQRPDADASDIFLTDESQKWVATMGTNGILHSRFLDDSKVATHKVDSWWCAS</sequence>
<evidence type="ECO:0000313" key="3">
    <source>
        <dbReference type="Proteomes" id="UP001214043"/>
    </source>
</evidence>
<dbReference type="RefSeq" id="WP_274494633.1">
    <property type="nucleotide sequence ID" value="NZ_CP118166.1"/>
</dbReference>
<organism evidence="2 3">
    <name type="scientific">Hyphococcus flavus</name>
    <dbReference type="NCBI Taxonomy" id="1866326"/>
    <lineage>
        <taxon>Bacteria</taxon>
        <taxon>Pseudomonadati</taxon>
        <taxon>Pseudomonadota</taxon>
        <taxon>Alphaproteobacteria</taxon>
        <taxon>Parvularculales</taxon>
        <taxon>Parvularculaceae</taxon>
        <taxon>Hyphococcus</taxon>
    </lineage>
</organism>
<dbReference type="AlphaFoldDB" id="A0AAE9ZD36"/>
<feature type="chain" id="PRO_5041932067" evidence="1">
    <location>
        <begin position="21"/>
        <end position="151"/>
    </location>
</feature>
<feature type="signal peptide" evidence="1">
    <location>
        <begin position="1"/>
        <end position="20"/>
    </location>
</feature>
<reference evidence="2" key="1">
    <citation type="submission" date="2023-02" db="EMBL/GenBank/DDBJ databases">
        <title>Genome sequence of Hyphococcus flavus.</title>
        <authorList>
            <person name="Rong J.-C."/>
            <person name="Zhao Q."/>
            <person name="Yi M."/>
            <person name="Wu J.-Y."/>
        </authorList>
    </citation>
    <scope>NUCLEOTIDE SEQUENCE</scope>
    <source>
        <strain evidence="2">MCCC 1K03223</strain>
    </source>
</reference>
<evidence type="ECO:0000256" key="1">
    <source>
        <dbReference type="SAM" id="SignalP"/>
    </source>
</evidence>
<dbReference type="KEGG" id="hfl:PUV54_05725"/>
<gene>
    <name evidence="2" type="ORF">PUV54_05725</name>
</gene>
<accession>A0AAE9ZD36</accession>
<keyword evidence="1" id="KW-0732">Signal</keyword>
<dbReference type="EMBL" id="CP118166">
    <property type="protein sequence ID" value="WDI32694.1"/>
    <property type="molecule type" value="Genomic_DNA"/>
</dbReference>